<accession>A0A0R0FT88</accession>
<dbReference type="Gramene" id="KRH06387">
    <property type="protein sequence ID" value="KRH06387"/>
    <property type="gene ID" value="GLYMA_16G019800"/>
</dbReference>
<evidence type="ECO:0000313" key="3">
    <source>
        <dbReference type="Proteomes" id="UP000008827"/>
    </source>
</evidence>
<dbReference type="EnsemblPlants" id="KRH06387">
    <property type="protein sequence ID" value="KRH06387"/>
    <property type="gene ID" value="GLYMA_16G019800"/>
</dbReference>
<reference evidence="2" key="2">
    <citation type="submission" date="2018-02" db="UniProtKB">
        <authorList>
            <consortium name="EnsemblPlants"/>
        </authorList>
    </citation>
    <scope>IDENTIFICATION</scope>
    <source>
        <strain evidence="2">Williams 82</strain>
    </source>
</reference>
<reference evidence="1" key="3">
    <citation type="submission" date="2018-07" db="EMBL/GenBank/DDBJ databases">
        <title>WGS assembly of Glycine max.</title>
        <authorList>
            <person name="Schmutz J."/>
            <person name="Cannon S."/>
            <person name="Schlueter J."/>
            <person name="Ma J."/>
            <person name="Mitros T."/>
            <person name="Nelson W."/>
            <person name="Hyten D."/>
            <person name="Song Q."/>
            <person name="Thelen J."/>
            <person name="Cheng J."/>
            <person name="Xu D."/>
            <person name="Hellsten U."/>
            <person name="May G."/>
            <person name="Yu Y."/>
            <person name="Sakurai T."/>
            <person name="Umezawa T."/>
            <person name="Bhattacharyya M."/>
            <person name="Sandhu D."/>
            <person name="Valliyodan B."/>
            <person name="Lindquist E."/>
            <person name="Peto M."/>
            <person name="Grant D."/>
            <person name="Shu S."/>
            <person name="Goodstein D."/>
            <person name="Barry K."/>
            <person name="Futrell-Griggs M."/>
            <person name="Abernathy B."/>
            <person name="Du J."/>
            <person name="Tian Z."/>
            <person name="Zhu L."/>
            <person name="Gill N."/>
            <person name="Joshi T."/>
            <person name="Libault M."/>
            <person name="Sethuraman A."/>
            <person name="Zhang X."/>
            <person name="Shinozaki K."/>
            <person name="Nguyen H."/>
            <person name="Wing R."/>
            <person name="Cregan P."/>
            <person name="Specht J."/>
            <person name="Grimwood J."/>
            <person name="Rokhsar D."/>
            <person name="Stacey G."/>
            <person name="Shoemaker R."/>
            <person name="Jackson S."/>
        </authorList>
    </citation>
    <scope>NUCLEOTIDE SEQUENCE</scope>
    <source>
        <tissue evidence="1">Callus</tissue>
    </source>
</reference>
<reference evidence="1 2" key="1">
    <citation type="journal article" date="2010" name="Nature">
        <title>Genome sequence of the palaeopolyploid soybean.</title>
        <authorList>
            <person name="Schmutz J."/>
            <person name="Cannon S.B."/>
            <person name="Schlueter J."/>
            <person name="Ma J."/>
            <person name="Mitros T."/>
            <person name="Nelson W."/>
            <person name="Hyten D.L."/>
            <person name="Song Q."/>
            <person name="Thelen J.J."/>
            <person name="Cheng J."/>
            <person name="Xu D."/>
            <person name="Hellsten U."/>
            <person name="May G.D."/>
            <person name="Yu Y."/>
            <person name="Sakurai T."/>
            <person name="Umezawa T."/>
            <person name="Bhattacharyya M.K."/>
            <person name="Sandhu D."/>
            <person name="Valliyodan B."/>
            <person name="Lindquist E."/>
            <person name="Peto M."/>
            <person name="Grant D."/>
            <person name="Shu S."/>
            <person name="Goodstein D."/>
            <person name="Barry K."/>
            <person name="Futrell-Griggs M."/>
            <person name="Abernathy B."/>
            <person name="Du J."/>
            <person name="Tian Z."/>
            <person name="Zhu L."/>
            <person name="Gill N."/>
            <person name="Joshi T."/>
            <person name="Libault M."/>
            <person name="Sethuraman A."/>
            <person name="Zhang X.-C."/>
            <person name="Shinozaki K."/>
            <person name="Nguyen H.T."/>
            <person name="Wing R.A."/>
            <person name="Cregan P."/>
            <person name="Specht J."/>
            <person name="Grimwood J."/>
            <person name="Rokhsar D."/>
            <person name="Stacey G."/>
            <person name="Shoemaker R.C."/>
            <person name="Jackson S.A."/>
        </authorList>
    </citation>
    <scope>NUCLEOTIDE SEQUENCE [LARGE SCALE GENOMIC DNA]</scope>
    <source>
        <strain evidence="2">cv. Williams 82</strain>
        <tissue evidence="1">Callus</tissue>
    </source>
</reference>
<dbReference type="Proteomes" id="UP000008827">
    <property type="component" value="Chromosome 16"/>
</dbReference>
<sequence length="114" mass="12680">MGSASRSRRTELLQRDVHAHGLVDDVHGVVVVGDGDIVHTVVDDMVARCRQGVIADGLCGIGVVCWLNHQWIQERGLEHSHLSGVSHLSPGFRYNQNYFWIKIESILILSAQKI</sequence>
<evidence type="ECO:0000313" key="2">
    <source>
        <dbReference type="EnsemblPlants" id="KRH06387"/>
    </source>
</evidence>
<dbReference type="AlphaFoldDB" id="A0A0R0FT88"/>
<evidence type="ECO:0000313" key="1">
    <source>
        <dbReference type="EMBL" id="KRH06387.1"/>
    </source>
</evidence>
<dbReference type="EMBL" id="CM000849">
    <property type="protein sequence ID" value="KRH06387.1"/>
    <property type="molecule type" value="Genomic_DNA"/>
</dbReference>
<dbReference type="InParanoid" id="A0A0R0FT88"/>
<gene>
    <name evidence="1" type="ORF">GLYMA_16G019800</name>
</gene>
<keyword evidence="3" id="KW-1185">Reference proteome</keyword>
<proteinExistence type="predicted"/>
<name>A0A0R0FT88_SOYBN</name>
<protein>
    <submittedName>
        <fullName evidence="1 2">Uncharacterized protein</fullName>
    </submittedName>
</protein>
<organism evidence="1">
    <name type="scientific">Glycine max</name>
    <name type="common">Soybean</name>
    <name type="synonym">Glycine hispida</name>
    <dbReference type="NCBI Taxonomy" id="3847"/>
    <lineage>
        <taxon>Eukaryota</taxon>
        <taxon>Viridiplantae</taxon>
        <taxon>Streptophyta</taxon>
        <taxon>Embryophyta</taxon>
        <taxon>Tracheophyta</taxon>
        <taxon>Spermatophyta</taxon>
        <taxon>Magnoliopsida</taxon>
        <taxon>eudicotyledons</taxon>
        <taxon>Gunneridae</taxon>
        <taxon>Pentapetalae</taxon>
        <taxon>rosids</taxon>
        <taxon>fabids</taxon>
        <taxon>Fabales</taxon>
        <taxon>Fabaceae</taxon>
        <taxon>Papilionoideae</taxon>
        <taxon>50 kb inversion clade</taxon>
        <taxon>NPAAA clade</taxon>
        <taxon>indigoferoid/millettioid clade</taxon>
        <taxon>Phaseoleae</taxon>
        <taxon>Glycine</taxon>
        <taxon>Glycine subgen. Soja</taxon>
    </lineage>
</organism>